<proteinExistence type="predicted"/>
<accession>A0A0F9IGY0</accession>
<gene>
    <name evidence="1" type="ORF">LCGC14_1878770</name>
</gene>
<organism evidence="1">
    <name type="scientific">marine sediment metagenome</name>
    <dbReference type="NCBI Taxonomy" id="412755"/>
    <lineage>
        <taxon>unclassified sequences</taxon>
        <taxon>metagenomes</taxon>
        <taxon>ecological metagenomes</taxon>
    </lineage>
</organism>
<feature type="non-terminal residue" evidence="1">
    <location>
        <position position="50"/>
    </location>
</feature>
<dbReference type="EMBL" id="LAZR01019304">
    <property type="protein sequence ID" value="KKL93035.1"/>
    <property type="molecule type" value="Genomic_DNA"/>
</dbReference>
<protein>
    <submittedName>
        <fullName evidence="1">Uncharacterized protein</fullName>
    </submittedName>
</protein>
<name>A0A0F9IGY0_9ZZZZ</name>
<comment type="caution">
    <text evidence="1">The sequence shown here is derived from an EMBL/GenBank/DDBJ whole genome shotgun (WGS) entry which is preliminary data.</text>
</comment>
<dbReference type="AlphaFoldDB" id="A0A0F9IGY0"/>
<reference evidence="1" key="1">
    <citation type="journal article" date="2015" name="Nature">
        <title>Complex archaea that bridge the gap between prokaryotes and eukaryotes.</title>
        <authorList>
            <person name="Spang A."/>
            <person name="Saw J.H."/>
            <person name="Jorgensen S.L."/>
            <person name="Zaremba-Niedzwiedzka K."/>
            <person name="Martijn J."/>
            <person name="Lind A.E."/>
            <person name="van Eijk R."/>
            <person name="Schleper C."/>
            <person name="Guy L."/>
            <person name="Ettema T.J."/>
        </authorList>
    </citation>
    <scope>NUCLEOTIDE SEQUENCE</scope>
</reference>
<sequence>MAKRYEQIVSDYWEVSKFLRDPDAPGNISTGDALKALGSSDRLRPTEWRV</sequence>
<evidence type="ECO:0000313" key="1">
    <source>
        <dbReference type="EMBL" id="KKL93035.1"/>
    </source>
</evidence>